<organism evidence="1 2">
    <name type="scientific">Mycobacterium parascrofulaceum ATCC BAA-614</name>
    <dbReference type="NCBI Taxonomy" id="525368"/>
    <lineage>
        <taxon>Bacteria</taxon>
        <taxon>Bacillati</taxon>
        <taxon>Actinomycetota</taxon>
        <taxon>Actinomycetes</taxon>
        <taxon>Mycobacteriales</taxon>
        <taxon>Mycobacteriaceae</taxon>
        <taxon>Mycobacterium</taxon>
        <taxon>Mycobacterium simiae complex</taxon>
    </lineage>
</organism>
<accession>D5PAM2</accession>
<reference evidence="1 2" key="1">
    <citation type="submission" date="2010-04" db="EMBL/GenBank/DDBJ databases">
        <authorList>
            <person name="Muzny D."/>
            <person name="Qin X."/>
            <person name="Deng J."/>
            <person name="Jiang H."/>
            <person name="Liu Y."/>
            <person name="Qu J."/>
            <person name="Song X.-Z."/>
            <person name="Zhang L."/>
            <person name="Thornton R."/>
            <person name="Coyle M."/>
            <person name="Francisco L."/>
            <person name="Jackson L."/>
            <person name="Javaid M."/>
            <person name="Korchina V."/>
            <person name="Kovar C."/>
            <person name="Mata R."/>
            <person name="Mathew T."/>
            <person name="Ngo R."/>
            <person name="Nguyen L."/>
            <person name="Nguyen N."/>
            <person name="Okwuonu G."/>
            <person name="Ongeri F."/>
            <person name="Pham C."/>
            <person name="Simmons D."/>
            <person name="Wilczek-Boney K."/>
            <person name="Hale W."/>
            <person name="Jakkamsetti A."/>
            <person name="Pham P."/>
            <person name="Ruth R."/>
            <person name="San Lucas F."/>
            <person name="Warren J."/>
            <person name="Zhang J."/>
            <person name="Zhao Z."/>
            <person name="Zhou C."/>
            <person name="Zhu D."/>
            <person name="Lee S."/>
            <person name="Bess C."/>
            <person name="Blankenburg K."/>
            <person name="Forbes L."/>
            <person name="Fu Q."/>
            <person name="Gubbala S."/>
            <person name="Hirani K."/>
            <person name="Jayaseelan J.C."/>
            <person name="Lara F."/>
            <person name="Munidasa M."/>
            <person name="Palculict T."/>
            <person name="Patil S."/>
            <person name="Pu L.-L."/>
            <person name="Saada N."/>
            <person name="Tang L."/>
            <person name="Weissenberger G."/>
            <person name="Zhu Y."/>
            <person name="Hemphill L."/>
            <person name="Shang Y."/>
            <person name="Youmans B."/>
            <person name="Ayvaz T."/>
            <person name="Ross M."/>
            <person name="Santibanez J."/>
            <person name="Aqrawi P."/>
            <person name="Gross S."/>
            <person name="Joshi V."/>
            <person name="Fowler G."/>
            <person name="Nazareth L."/>
            <person name="Reid J."/>
            <person name="Worley K."/>
            <person name="Petrosino J."/>
            <person name="Highlander S."/>
            <person name="Gibbs R."/>
        </authorList>
    </citation>
    <scope>NUCLEOTIDE SEQUENCE [LARGE SCALE GENOMIC DNA]</scope>
    <source>
        <strain evidence="1 2">ATCC BAA-614</strain>
    </source>
</reference>
<dbReference type="AlphaFoldDB" id="D5PAM2"/>
<name>D5PAM2_9MYCO</name>
<evidence type="ECO:0000313" key="2">
    <source>
        <dbReference type="Proteomes" id="UP000003653"/>
    </source>
</evidence>
<sequence>MKITGLEVVPFETFVDRISFGQLMTDHRVVQTVTKVRTDEGVEGYYFGGHFHGDQDGLLPRDRAIITEFLSPLLAGQDPFDRAEIWRQL</sequence>
<dbReference type="HOGENOM" id="CLU_2451443_0_0_11"/>
<dbReference type="InterPro" id="IPR029017">
    <property type="entry name" value="Enolase-like_N"/>
</dbReference>
<dbReference type="Proteomes" id="UP000003653">
    <property type="component" value="Unassembled WGS sequence"/>
</dbReference>
<gene>
    <name evidence="1" type="ORF">HMPREF0591_3216</name>
</gene>
<proteinExistence type="predicted"/>
<dbReference type="Gene3D" id="3.30.390.10">
    <property type="entry name" value="Enolase-like, N-terminal domain"/>
    <property type="match status" value="1"/>
</dbReference>
<dbReference type="EMBL" id="ADNV01000236">
    <property type="protein sequence ID" value="EFG76921.1"/>
    <property type="molecule type" value="Genomic_DNA"/>
</dbReference>
<comment type="caution">
    <text evidence="1">The sequence shown here is derived from an EMBL/GenBank/DDBJ whole genome shotgun (WGS) entry which is preliminary data.</text>
</comment>
<evidence type="ECO:0000313" key="1">
    <source>
        <dbReference type="EMBL" id="EFG76921.1"/>
    </source>
</evidence>
<keyword evidence="2" id="KW-1185">Reference proteome</keyword>
<protein>
    <submittedName>
        <fullName evidence="1">Uncharacterized protein</fullName>
    </submittedName>
</protein>
<dbReference type="SUPFAM" id="SSF54826">
    <property type="entry name" value="Enolase N-terminal domain-like"/>
    <property type="match status" value="1"/>
</dbReference>
<dbReference type="RefSeq" id="WP_007167248.1">
    <property type="nucleotide sequence ID" value="NZ_GG770553.1"/>
</dbReference>